<accession>A0A182XSU4</accession>
<dbReference type="VEuPathDB" id="VectorBase:AQUA014900"/>
<evidence type="ECO:0000313" key="2">
    <source>
        <dbReference type="Proteomes" id="UP000076407"/>
    </source>
</evidence>
<organism evidence="1 2">
    <name type="scientific">Anopheles quadriannulatus</name>
    <name type="common">Mosquito</name>
    <dbReference type="NCBI Taxonomy" id="34691"/>
    <lineage>
        <taxon>Eukaryota</taxon>
        <taxon>Metazoa</taxon>
        <taxon>Ecdysozoa</taxon>
        <taxon>Arthropoda</taxon>
        <taxon>Hexapoda</taxon>
        <taxon>Insecta</taxon>
        <taxon>Pterygota</taxon>
        <taxon>Neoptera</taxon>
        <taxon>Endopterygota</taxon>
        <taxon>Diptera</taxon>
        <taxon>Nematocera</taxon>
        <taxon>Culicoidea</taxon>
        <taxon>Culicidae</taxon>
        <taxon>Anophelinae</taxon>
        <taxon>Anopheles</taxon>
    </lineage>
</organism>
<protein>
    <submittedName>
        <fullName evidence="1">Uncharacterized protein</fullName>
    </submittedName>
</protein>
<name>A0A182XSU4_ANOQN</name>
<dbReference type="Proteomes" id="UP000076407">
    <property type="component" value="Unassembled WGS sequence"/>
</dbReference>
<proteinExistence type="predicted"/>
<dbReference type="EnsemblMetazoa" id="AQUA014900-RA">
    <property type="protein sequence ID" value="AQUA014900-PA"/>
    <property type="gene ID" value="AQUA014900"/>
</dbReference>
<reference evidence="1" key="1">
    <citation type="submission" date="2020-05" db="UniProtKB">
        <authorList>
            <consortium name="EnsemblMetazoa"/>
        </authorList>
    </citation>
    <scope>IDENTIFICATION</scope>
    <source>
        <strain evidence="1">SANGQUA</strain>
    </source>
</reference>
<dbReference type="AlphaFoldDB" id="A0A182XSU4"/>
<sequence>RWCRAGSAASVCAFRARATASTDSRATRCPGFGAGTTDCLPPPPSHCFPTPPPRSAAPGRPGCTRACGTTDAAGRTNPWSKMVPRVFKGTCTVLDRTLGGPAVLSLWRLFTRTAYRLITMIDS</sequence>
<evidence type="ECO:0000313" key="1">
    <source>
        <dbReference type="EnsemblMetazoa" id="AQUA014900-PA"/>
    </source>
</evidence>
<keyword evidence="2" id="KW-1185">Reference proteome</keyword>